<evidence type="ECO:0000256" key="2">
    <source>
        <dbReference type="ARBA" id="ARBA00022723"/>
    </source>
</evidence>
<evidence type="ECO:0000256" key="6">
    <source>
        <dbReference type="ARBA" id="ARBA00023004"/>
    </source>
</evidence>
<evidence type="ECO:0000313" key="8">
    <source>
        <dbReference type="EMBL" id="GGK03543.1"/>
    </source>
</evidence>
<accession>A0A917Q0F3</accession>
<keyword evidence="5" id="KW-0560">Oxidoreductase</keyword>
<keyword evidence="2" id="KW-0479">Metal-binding</keyword>
<keyword evidence="6" id="KW-0408">Iron</keyword>
<dbReference type="PROSITE" id="PS51471">
    <property type="entry name" value="FE2OG_OXY"/>
    <property type="match status" value="1"/>
</dbReference>
<proteinExistence type="predicted"/>
<keyword evidence="3" id="KW-0847">Vitamin C</keyword>
<evidence type="ECO:0000256" key="1">
    <source>
        <dbReference type="ARBA" id="ARBA00001961"/>
    </source>
</evidence>
<evidence type="ECO:0000256" key="3">
    <source>
        <dbReference type="ARBA" id="ARBA00022896"/>
    </source>
</evidence>
<dbReference type="EMBL" id="BMPO01000007">
    <property type="protein sequence ID" value="GGK03543.1"/>
    <property type="molecule type" value="Genomic_DNA"/>
</dbReference>
<dbReference type="InterPro" id="IPR006620">
    <property type="entry name" value="Pro_4_hyd_alph"/>
</dbReference>
<reference evidence="8" key="2">
    <citation type="submission" date="2020-09" db="EMBL/GenBank/DDBJ databases">
        <authorList>
            <person name="Sun Q."/>
            <person name="Ohkuma M."/>
        </authorList>
    </citation>
    <scope>NUCLEOTIDE SEQUENCE</scope>
    <source>
        <strain evidence="8">JCM 30078</strain>
    </source>
</reference>
<dbReference type="InterPro" id="IPR005123">
    <property type="entry name" value="Oxoglu/Fe-dep_dioxygenase_dom"/>
</dbReference>
<dbReference type="GO" id="GO:0031543">
    <property type="term" value="F:peptidyl-proline dioxygenase activity"/>
    <property type="evidence" value="ECO:0007669"/>
    <property type="project" value="TreeGrafter"/>
</dbReference>
<dbReference type="GO" id="GO:0071456">
    <property type="term" value="P:cellular response to hypoxia"/>
    <property type="evidence" value="ECO:0007669"/>
    <property type="project" value="TreeGrafter"/>
</dbReference>
<dbReference type="RefSeq" id="WP_188984370.1">
    <property type="nucleotide sequence ID" value="NZ_BMPO01000007.1"/>
</dbReference>
<protein>
    <recommendedName>
        <fullName evidence="7">Fe2OG dioxygenase domain-containing protein</fullName>
    </recommendedName>
</protein>
<dbReference type="Proteomes" id="UP000635983">
    <property type="component" value="Unassembled WGS sequence"/>
</dbReference>
<dbReference type="AlphaFoldDB" id="A0A917Q0F3"/>
<sequence length="206" mass="23267">MSLVSEVSPLQRIADDLAEHGWSQQPLFLPYIPTLELATECRQRASLGELAPAAIGRGTGQQVREGVRGDRIQWIEPGQSVACDRYLATLEELRLVLNQTLFLGLEDFEGHFAMYPPGAFYARHLDRFHDDDRRTVSTVFYLNQDWQTADGGELRLHLDAGWHDVPPIGGTLMVFLSAGMLHEVLPATRERMSLTGWFRRRAVLPL</sequence>
<dbReference type="PANTHER" id="PTHR12907">
    <property type="entry name" value="EGL NINE HOMOLOG-RELATED"/>
    <property type="match status" value="1"/>
</dbReference>
<keyword evidence="9" id="KW-1185">Reference proteome</keyword>
<evidence type="ECO:0000256" key="4">
    <source>
        <dbReference type="ARBA" id="ARBA00022964"/>
    </source>
</evidence>
<dbReference type="SMART" id="SM00702">
    <property type="entry name" value="P4Hc"/>
    <property type="match status" value="1"/>
</dbReference>
<reference evidence="8" key="1">
    <citation type="journal article" date="2014" name="Int. J. Syst. Evol. Microbiol.">
        <title>Complete genome sequence of Corynebacterium casei LMG S-19264T (=DSM 44701T), isolated from a smear-ripened cheese.</title>
        <authorList>
            <consortium name="US DOE Joint Genome Institute (JGI-PGF)"/>
            <person name="Walter F."/>
            <person name="Albersmeier A."/>
            <person name="Kalinowski J."/>
            <person name="Ruckert C."/>
        </authorList>
    </citation>
    <scope>NUCLEOTIDE SEQUENCE</scope>
    <source>
        <strain evidence="8">JCM 30078</strain>
    </source>
</reference>
<comment type="caution">
    <text evidence="8">The sequence shown here is derived from an EMBL/GenBank/DDBJ whole genome shotgun (WGS) entry which is preliminary data.</text>
</comment>
<evidence type="ECO:0000259" key="7">
    <source>
        <dbReference type="PROSITE" id="PS51471"/>
    </source>
</evidence>
<dbReference type="InterPro" id="IPR044862">
    <property type="entry name" value="Pro_4_hyd_alph_FE2OG_OXY"/>
</dbReference>
<comment type="cofactor">
    <cofactor evidence="1">
        <name>L-ascorbate</name>
        <dbReference type="ChEBI" id="CHEBI:38290"/>
    </cofactor>
</comment>
<dbReference type="Gene3D" id="2.60.120.620">
    <property type="entry name" value="q2cbj1_9rhob like domain"/>
    <property type="match status" value="1"/>
</dbReference>
<keyword evidence="4" id="KW-0223">Dioxygenase</keyword>
<dbReference type="GO" id="GO:0031418">
    <property type="term" value="F:L-ascorbic acid binding"/>
    <property type="evidence" value="ECO:0007669"/>
    <property type="project" value="UniProtKB-KW"/>
</dbReference>
<dbReference type="PANTHER" id="PTHR12907:SF26">
    <property type="entry name" value="HIF PROLYL HYDROXYLASE, ISOFORM C"/>
    <property type="match status" value="1"/>
</dbReference>
<dbReference type="GO" id="GO:0008198">
    <property type="term" value="F:ferrous iron binding"/>
    <property type="evidence" value="ECO:0007669"/>
    <property type="project" value="TreeGrafter"/>
</dbReference>
<evidence type="ECO:0000313" key="9">
    <source>
        <dbReference type="Proteomes" id="UP000635983"/>
    </source>
</evidence>
<organism evidence="8 9">
    <name type="scientific">Pseudomonas matsuisoli</name>
    <dbReference type="NCBI Taxonomy" id="1515666"/>
    <lineage>
        <taxon>Bacteria</taxon>
        <taxon>Pseudomonadati</taxon>
        <taxon>Pseudomonadota</taxon>
        <taxon>Gammaproteobacteria</taxon>
        <taxon>Pseudomonadales</taxon>
        <taxon>Pseudomonadaceae</taxon>
        <taxon>Pseudomonas</taxon>
    </lineage>
</organism>
<evidence type="ECO:0000256" key="5">
    <source>
        <dbReference type="ARBA" id="ARBA00023002"/>
    </source>
</evidence>
<gene>
    <name evidence="8" type="ORF">GCM10009304_31750</name>
</gene>
<name>A0A917Q0F3_9PSED</name>
<dbReference type="InterPro" id="IPR051559">
    <property type="entry name" value="HIF_prolyl_hydroxylases"/>
</dbReference>
<feature type="domain" description="Fe2OG dioxygenase" evidence="7">
    <location>
        <begin position="104"/>
        <end position="200"/>
    </location>
</feature>
<dbReference type="Pfam" id="PF13640">
    <property type="entry name" value="2OG-FeII_Oxy_3"/>
    <property type="match status" value="1"/>
</dbReference>